<reference evidence="1" key="2">
    <citation type="submission" date="2023-05" db="EMBL/GenBank/DDBJ databases">
        <authorList>
            <person name="Schelkunov M.I."/>
        </authorList>
    </citation>
    <scope>NUCLEOTIDE SEQUENCE</scope>
    <source>
        <strain evidence="1">Hsosn_3</strain>
        <tissue evidence="1">Leaf</tissue>
    </source>
</reference>
<protein>
    <submittedName>
        <fullName evidence="1">PLATZ transcription factor family protein</fullName>
    </submittedName>
</protein>
<organism evidence="1 2">
    <name type="scientific">Heracleum sosnowskyi</name>
    <dbReference type="NCBI Taxonomy" id="360622"/>
    <lineage>
        <taxon>Eukaryota</taxon>
        <taxon>Viridiplantae</taxon>
        <taxon>Streptophyta</taxon>
        <taxon>Embryophyta</taxon>
        <taxon>Tracheophyta</taxon>
        <taxon>Spermatophyta</taxon>
        <taxon>Magnoliopsida</taxon>
        <taxon>eudicotyledons</taxon>
        <taxon>Gunneridae</taxon>
        <taxon>Pentapetalae</taxon>
        <taxon>asterids</taxon>
        <taxon>campanulids</taxon>
        <taxon>Apiales</taxon>
        <taxon>Apiaceae</taxon>
        <taxon>Apioideae</taxon>
        <taxon>apioid superclade</taxon>
        <taxon>Tordylieae</taxon>
        <taxon>Tordyliinae</taxon>
        <taxon>Heracleum</taxon>
    </lineage>
</organism>
<dbReference type="AlphaFoldDB" id="A0AAD8HSG4"/>
<dbReference type="InterPro" id="IPR006734">
    <property type="entry name" value="PLATZ"/>
</dbReference>
<gene>
    <name evidence="1" type="ORF">POM88_037382</name>
</gene>
<dbReference type="Proteomes" id="UP001237642">
    <property type="component" value="Unassembled WGS sequence"/>
</dbReference>
<reference evidence="1" key="1">
    <citation type="submission" date="2023-02" db="EMBL/GenBank/DDBJ databases">
        <title>Genome of toxic invasive species Heracleum sosnowskyi carries increased number of genes despite the absence of recent whole-genome duplications.</title>
        <authorList>
            <person name="Schelkunov M."/>
            <person name="Shtratnikova V."/>
            <person name="Makarenko M."/>
            <person name="Klepikova A."/>
            <person name="Omelchenko D."/>
            <person name="Novikova G."/>
            <person name="Obukhova E."/>
            <person name="Bogdanov V."/>
            <person name="Penin A."/>
            <person name="Logacheva M."/>
        </authorList>
    </citation>
    <scope>NUCLEOTIDE SEQUENCE</scope>
    <source>
        <strain evidence="1">Hsosn_3</strain>
        <tissue evidence="1">Leaf</tissue>
    </source>
</reference>
<keyword evidence="2" id="KW-1185">Reference proteome</keyword>
<evidence type="ECO:0000313" key="1">
    <source>
        <dbReference type="EMBL" id="KAK1371290.1"/>
    </source>
</evidence>
<dbReference type="PANTHER" id="PTHR31065:SF9">
    <property type="entry name" value="TRANSCRIPTION FACTOR FAMILY PROTEIN, PUTATIVE-RELATED"/>
    <property type="match status" value="1"/>
</dbReference>
<dbReference type="PANTHER" id="PTHR31065">
    <property type="entry name" value="PLATZ TRANSCRIPTION FACTOR FAMILY PROTEIN"/>
    <property type="match status" value="1"/>
</dbReference>
<dbReference type="EMBL" id="JAUIZM010000008">
    <property type="protein sequence ID" value="KAK1371290.1"/>
    <property type="molecule type" value="Genomic_DNA"/>
</dbReference>
<name>A0AAD8HSG4_9APIA</name>
<comment type="caution">
    <text evidence="1">The sequence shown here is derived from an EMBL/GenBank/DDBJ whole genome shotgun (WGS) entry which is preliminary data.</text>
</comment>
<dbReference type="Pfam" id="PF04640">
    <property type="entry name" value="PLATZ"/>
    <property type="match status" value="1"/>
</dbReference>
<accession>A0AAD8HSG4</accession>
<sequence length="168" mass="18794">MYCIDCDLPICKHCFSPSGSCGGHKTLRIYRHVYKDAVVGKDLKDLIDRSKIQLYKCNKNRIMVLHPLDNKKKDQEVAETSTGCDICKRILLNPAVYRYCSIECKVKAFLRKGKATDPPFLELGAAAAADRDGAKEARITDAVEAEIVKTTATAERKKKRKGVPHRAI</sequence>
<evidence type="ECO:0000313" key="2">
    <source>
        <dbReference type="Proteomes" id="UP001237642"/>
    </source>
</evidence>
<proteinExistence type="predicted"/>